<protein>
    <submittedName>
        <fullName evidence="4">Uncharacterized protein</fullName>
    </submittedName>
</protein>
<dbReference type="Pfam" id="PF00106">
    <property type="entry name" value="adh_short"/>
    <property type="match status" value="1"/>
</dbReference>
<dbReference type="Gene3D" id="3.40.50.720">
    <property type="entry name" value="NAD(P)-binding Rossmann-like Domain"/>
    <property type="match status" value="1"/>
</dbReference>
<dbReference type="InterPro" id="IPR002347">
    <property type="entry name" value="SDR_fam"/>
</dbReference>
<gene>
    <name evidence="4" type="ORF">CLO192961_LOCUS482978</name>
</gene>
<dbReference type="PRINTS" id="PR00081">
    <property type="entry name" value="GDHRDH"/>
</dbReference>
<organism evidence="4 5">
    <name type="scientific">Bionectria ochroleuca</name>
    <name type="common">Gliocladium roseum</name>
    <dbReference type="NCBI Taxonomy" id="29856"/>
    <lineage>
        <taxon>Eukaryota</taxon>
        <taxon>Fungi</taxon>
        <taxon>Dikarya</taxon>
        <taxon>Ascomycota</taxon>
        <taxon>Pezizomycotina</taxon>
        <taxon>Sordariomycetes</taxon>
        <taxon>Hypocreomycetidae</taxon>
        <taxon>Hypocreales</taxon>
        <taxon>Bionectriaceae</taxon>
        <taxon>Clonostachys</taxon>
    </lineage>
</organism>
<dbReference type="InterPro" id="IPR036291">
    <property type="entry name" value="NAD(P)-bd_dom_sf"/>
</dbReference>
<name>A0ABY6V5C5_BIOOC</name>
<evidence type="ECO:0000256" key="3">
    <source>
        <dbReference type="ARBA" id="ARBA00023002"/>
    </source>
</evidence>
<evidence type="ECO:0000313" key="4">
    <source>
        <dbReference type="EMBL" id="VUC37778.1"/>
    </source>
</evidence>
<comment type="similarity">
    <text evidence="1">Belongs to the short-chain dehydrogenases/reductases (SDR) family.</text>
</comment>
<dbReference type="EMBL" id="CABFNS010001040">
    <property type="protein sequence ID" value="VUC37778.1"/>
    <property type="molecule type" value="Genomic_DNA"/>
</dbReference>
<proteinExistence type="inferred from homology"/>
<dbReference type="InterPro" id="IPR020904">
    <property type="entry name" value="Sc_DH/Rdtase_CS"/>
</dbReference>
<evidence type="ECO:0000313" key="5">
    <source>
        <dbReference type="Proteomes" id="UP000766486"/>
    </source>
</evidence>
<dbReference type="Proteomes" id="UP000766486">
    <property type="component" value="Unassembled WGS sequence"/>
</dbReference>
<keyword evidence="2" id="KW-0521">NADP</keyword>
<dbReference type="SUPFAM" id="SSF51735">
    <property type="entry name" value="NAD(P)-binding Rossmann-fold domains"/>
    <property type="match status" value="1"/>
</dbReference>
<evidence type="ECO:0000256" key="1">
    <source>
        <dbReference type="ARBA" id="ARBA00006484"/>
    </source>
</evidence>
<dbReference type="PROSITE" id="PS00061">
    <property type="entry name" value="ADH_SHORT"/>
    <property type="match status" value="1"/>
</dbReference>
<reference evidence="4 5" key="1">
    <citation type="submission" date="2019-06" db="EMBL/GenBank/DDBJ databases">
        <authorList>
            <person name="Broberg M."/>
        </authorList>
    </citation>
    <scope>NUCLEOTIDE SEQUENCE [LARGE SCALE GENOMIC DNA]</scope>
</reference>
<dbReference type="PANTHER" id="PTHR43180:SF33">
    <property type="entry name" value="15-HYDROXYPROSTAGLANDIN DEHYDROGENASE [NAD(+)]-LIKE"/>
    <property type="match status" value="1"/>
</dbReference>
<dbReference type="PANTHER" id="PTHR43180">
    <property type="entry name" value="3-OXOACYL-(ACYL-CARRIER-PROTEIN) REDUCTASE (AFU_ORTHOLOGUE AFUA_6G11210)"/>
    <property type="match status" value="1"/>
</dbReference>
<comment type="caution">
    <text evidence="4">The sequence shown here is derived from an EMBL/GenBank/DDBJ whole genome shotgun (WGS) entry which is preliminary data.</text>
</comment>
<accession>A0ABY6V5C5</accession>
<sequence>MTSYILDENELSTLAGKTIVIIGATTGIGLATLQTAVANGTNVALGDWNEKEGNALAQTLGHRVLFRHCDVSNWDNVLGLFEAAHSKFGVIHSVISNAGINTNEDLLADTTDPETGRLKPPSLKSIDVNLVGQLYVTRAALHYFSKWPQTRCQLVMTASAGSFFPAPPIYMYCAAKAGVVGLMRALRSEVVNRNVTVNVVAPWLTITPMLLEDWLAKWTLPKNTTSGVANALLLPIVRPDINGKSFFVAGDKIIEFEDTLSEAEPQWMGQELCDNVREGQRILLGSN</sequence>
<evidence type="ECO:0000256" key="2">
    <source>
        <dbReference type="ARBA" id="ARBA00022857"/>
    </source>
</evidence>
<keyword evidence="5" id="KW-1185">Reference proteome</keyword>
<keyword evidence="3" id="KW-0560">Oxidoreductase</keyword>